<comment type="caution">
    <text evidence="1">The sequence shown here is derived from an EMBL/GenBank/DDBJ whole genome shotgun (WGS) entry which is preliminary data.</text>
</comment>
<keyword evidence="2" id="KW-1185">Reference proteome</keyword>
<name>A0A5B7JA52_PORTR</name>
<dbReference type="EMBL" id="VSRR010084018">
    <property type="protein sequence ID" value="MPC90337.1"/>
    <property type="molecule type" value="Genomic_DNA"/>
</dbReference>
<reference evidence="1 2" key="1">
    <citation type="submission" date="2019-05" db="EMBL/GenBank/DDBJ databases">
        <title>Another draft genome of Portunus trituberculatus and its Hox gene families provides insights of decapod evolution.</title>
        <authorList>
            <person name="Jeong J.-H."/>
            <person name="Song I."/>
            <person name="Kim S."/>
            <person name="Choi T."/>
            <person name="Kim D."/>
            <person name="Ryu S."/>
            <person name="Kim W."/>
        </authorList>
    </citation>
    <scope>NUCLEOTIDE SEQUENCE [LARGE SCALE GENOMIC DNA]</scope>
    <source>
        <tissue evidence="1">Muscle</tissue>
    </source>
</reference>
<evidence type="ECO:0000313" key="1">
    <source>
        <dbReference type="EMBL" id="MPC90337.1"/>
    </source>
</evidence>
<proteinExistence type="predicted"/>
<organism evidence="1 2">
    <name type="scientific">Portunus trituberculatus</name>
    <name type="common">Swimming crab</name>
    <name type="synonym">Neptunus trituberculatus</name>
    <dbReference type="NCBI Taxonomy" id="210409"/>
    <lineage>
        <taxon>Eukaryota</taxon>
        <taxon>Metazoa</taxon>
        <taxon>Ecdysozoa</taxon>
        <taxon>Arthropoda</taxon>
        <taxon>Crustacea</taxon>
        <taxon>Multicrustacea</taxon>
        <taxon>Malacostraca</taxon>
        <taxon>Eumalacostraca</taxon>
        <taxon>Eucarida</taxon>
        <taxon>Decapoda</taxon>
        <taxon>Pleocyemata</taxon>
        <taxon>Brachyura</taxon>
        <taxon>Eubrachyura</taxon>
        <taxon>Portunoidea</taxon>
        <taxon>Portunidae</taxon>
        <taxon>Portuninae</taxon>
        <taxon>Portunus</taxon>
    </lineage>
</organism>
<dbReference type="AlphaFoldDB" id="A0A5B7JA52"/>
<accession>A0A5B7JA52</accession>
<gene>
    <name evidence="1" type="ORF">E2C01_085316</name>
</gene>
<sequence>MDERDPNNRDVTVMKGKGKQCIEKVRPLIAQSQRAAKRMAFSVMVLHEGKNCVLFLCYG</sequence>
<protein>
    <submittedName>
        <fullName evidence="1">Uncharacterized protein</fullName>
    </submittedName>
</protein>
<evidence type="ECO:0000313" key="2">
    <source>
        <dbReference type="Proteomes" id="UP000324222"/>
    </source>
</evidence>
<dbReference type="Proteomes" id="UP000324222">
    <property type="component" value="Unassembled WGS sequence"/>
</dbReference>